<proteinExistence type="predicted"/>
<protein>
    <submittedName>
        <fullName evidence="1">Uncharacterized protein</fullName>
    </submittedName>
</protein>
<evidence type="ECO:0000313" key="2">
    <source>
        <dbReference type="Proteomes" id="UP000054978"/>
    </source>
</evidence>
<dbReference type="AlphaFoldDB" id="A0A157ZHL7"/>
<organism evidence="1 2">
    <name type="scientific">Caballeronia ptereochthonis</name>
    <dbReference type="NCBI Taxonomy" id="1777144"/>
    <lineage>
        <taxon>Bacteria</taxon>
        <taxon>Pseudomonadati</taxon>
        <taxon>Pseudomonadota</taxon>
        <taxon>Betaproteobacteria</taxon>
        <taxon>Burkholderiales</taxon>
        <taxon>Burkholderiaceae</taxon>
        <taxon>Caballeronia</taxon>
    </lineage>
</organism>
<evidence type="ECO:0000313" key="1">
    <source>
        <dbReference type="EMBL" id="SAK44990.1"/>
    </source>
</evidence>
<accession>A0A157ZHL7</accession>
<keyword evidence="2" id="KW-1185">Reference proteome</keyword>
<reference evidence="1" key="1">
    <citation type="submission" date="2016-01" db="EMBL/GenBank/DDBJ databases">
        <authorList>
            <person name="Peeters C."/>
        </authorList>
    </citation>
    <scope>NUCLEOTIDE SEQUENCE [LARGE SCALE GENOMIC DNA]</scope>
    <source>
        <strain evidence="1">LMG 29326</strain>
    </source>
</reference>
<comment type="caution">
    <text evidence="1">The sequence shown here is derived from an EMBL/GenBank/DDBJ whole genome shotgun (WGS) entry which is preliminary data.</text>
</comment>
<name>A0A157ZHL7_9BURK</name>
<dbReference type="Proteomes" id="UP000054978">
    <property type="component" value="Unassembled WGS sequence"/>
</dbReference>
<dbReference type="RefSeq" id="WP_159463004.1">
    <property type="nucleotide sequence ID" value="NZ_FCOB02000002.1"/>
</dbReference>
<gene>
    <name evidence="1" type="ORF">AWB83_00594</name>
</gene>
<dbReference type="EMBL" id="FCOB02000002">
    <property type="protein sequence ID" value="SAK44990.1"/>
    <property type="molecule type" value="Genomic_DNA"/>
</dbReference>
<sequence>MNWPSTEPNENLTNEDLVKEIDSLTAELSGLRTDMQAGFEALQIQLEKLTKVLESL</sequence>